<dbReference type="AlphaFoldDB" id="A0A9J2PSV7"/>
<dbReference type="WBParaSite" id="ALUE_0001262101-mRNA-1">
    <property type="protein sequence ID" value="ALUE_0001262101-mRNA-1"/>
    <property type="gene ID" value="ALUE_0001262101"/>
</dbReference>
<protein>
    <submittedName>
        <fullName evidence="3">Uncharacterized protein</fullName>
    </submittedName>
</protein>
<sequence length="122" mass="13875">MMLHERCTRRIVSKNKAELVSVLRQTTAAGEGGRLRAIVEESMRNVLVVVPVTSLGGRRGRSTSMHSQHLTTTETHINSTSDTREQAIAWKLELHRRMISKVMRSNLDPPKRHNTAPYDQNF</sequence>
<organism evidence="2 3">
    <name type="scientific">Ascaris lumbricoides</name>
    <name type="common">Giant roundworm</name>
    <dbReference type="NCBI Taxonomy" id="6252"/>
    <lineage>
        <taxon>Eukaryota</taxon>
        <taxon>Metazoa</taxon>
        <taxon>Ecdysozoa</taxon>
        <taxon>Nematoda</taxon>
        <taxon>Chromadorea</taxon>
        <taxon>Rhabditida</taxon>
        <taxon>Spirurina</taxon>
        <taxon>Ascaridomorpha</taxon>
        <taxon>Ascaridoidea</taxon>
        <taxon>Ascarididae</taxon>
        <taxon>Ascaris</taxon>
    </lineage>
</organism>
<feature type="region of interest" description="Disordered" evidence="1">
    <location>
        <begin position="103"/>
        <end position="122"/>
    </location>
</feature>
<name>A0A9J2PSV7_ASCLU</name>
<evidence type="ECO:0000313" key="3">
    <source>
        <dbReference type="WBParaSite" id="ALUE_0001262101-mRNA-1"/>
    </source>
</evidence>
<proteinExistence type="predicted"/>
<dbReference type="Proteomes" id="UP000036681">
    <property type="component" value="Unplaced"/>
</dbReference>
<evidence type="ECO:0000313" key="2">
    <source>
        <dbReference type="Proteomes" id="UP000036681"/>
    </source>
</evidence>
<evidence type="ECO:0000256" key="1">
    <source>
        <dbReference type="SAM" id="MobiDB-lite"/>
    </source>
</evidence>
<accession>A0A9J2PSV7</accession>
<keyword evidence="2" id="KW-1185">Reference proteome</keyword>
<feature type="region of interest" description="Disordered" evidence="1">
    <location>
        <begin position="57"/>
        <end position="82"/>
    </location>
</feature>
<feature type="compositionally biased region" description="Polar residues" evidence="1">
    <location>
        <begin position="62"/>
        <end position="81"/>
    </location>
</feature>
<reference evidence="3" key="1">
    <citation type="submission" date="2023-03" db="UniProtKB">
        <authorList>
            <consortium name="WormBaseParasite"/>
        </authorList>
    </citation>
    <scope>IDENTIFICATION</scope>
</reference>